<evidence type="ECO:0000256" key="10">
    <source>
        <dbReference type="SAM" id="Phobius"/>
    </source>
</evidence>
<name>A0A8P4PXL8_DICLA</name>
<keyword evidence="5" id="KW-1003">Cell membrane</keyword>
<comment type="similarity">
    <text evidence="3">Belongs to the claudin family.</text>
</comment>
<dbReference type="FunFam" id="1.20.140.150:FF:000001">
    <property type="entry name" value="Claudin"/>
    <property type="match status" value="1"/>
</dbReference>
<dbReference type="InterPro" id="IPR006187">
    <property type="entry name" value="Claudin"/>
</dbReference>
<evidence type="ECO:0000256" key="8">
    <source>
        <dbReference type="ARBA" id="ARBA00022989"/>
    </source>
</evidence>
<keyword evidence="4" id="KW-0796">Tight junction</keyword>
<dbReference type="InterPro" id="IPR004031">
    <property type="entry name" value="PMP22/EMP/MP20/Claudin"/>
</dbReference>
<dbReference type="GeneTree" id="ENSGT00940000165704"/>
<accession>A0A8P4PXL8</accession>
<evidence type="ECO:0000256" key="1">
    <source>
        <dbReference type="ARBA" id="ARBA00004435"/>
    </source>
</evidence>
<keyword evidence="6 10" id="KW-0812">Transmembrane</keyword>
<dbReference type="Proteomes" id="UP000694389">
    <property type="component" value="Unassembled WGS sequence"/>
</dbReference>
<evidence type="ECO:0000256" key="3">
    <source>
        <dbReference type="ARBA" id="ARBA00008295"/>
    </source>
</evidence>
<dbReference type="PANTHER" id="PTHR12002">
    <property type="entry name" value="CLAUDIN"/>
    <property type="match status" value="1"/>
</dbReference>
<organism evidence="11 12">
    <name type="scientific">Dicentrarchus labrax</name>
    <name type="common">European seabass</name>
    <name type="synonym">Morone labrax</name>
    <dbReference type="NCBI Taxonomy" id="13489"/>
    <lineage>
        <taxon>Eukaryota</taxon>
        <taxon>Metazoa</taxon>
        <taxon>Chordata</taxon>
        <taxon>Craniata</taxon>
        <taxon>Vertebrata</taxon>
        <taxon>Euteleostomi</taxon>
        <taxon>Actinopterygii</taxon>
        <taxon>Neopterygii</taxon>
        <taxon>Teleostei</taxon>
        <taxon>Neoteleostei</taxon>
        <taxon>Acanthomorphata</taxon>
        <taxon>Eupercaria</taxon>
        <taxon>Moronidae</taxon>
        <taxon>Dicentrarchus</taxon>
    </lineage>
</organism>
<evidence type="ECO:0000256" key="6">
    <source>
        <dbReference type="ARBA" id="ARBA00022692"/>
    </source>
</evidence>
<evidence type="ECO:0000256" key="2">
    <source>
        <dbReference type="ARBA" id="ARBA00004651"/>
    </source>
</evidence>
<feature type="transmembrane region" description="Helical" evidence="10">
    <location>
        <begin position="12"/>
        <end position="30"/>
    </location>
</feature>
<keyword evidence="8 10" id="KW-1133">Transmembrane helix</keyword>
<dbReference type="GO" id="GO:0005886">
    <property type="term" value="C:plasma membrane"/>
    <property type="evidence" value="ECO:0007669"/>
    <property type="project" value="UniProtKB-SubCell"/>
</dbReference>
<comment type="subcellular location">
    <subcellularLocation>
        <location evidence="1">Cell junction</location>
        <location evidence="1">Tight junction</location>
    </subcellularLocation>
    <subcellularLocation>
        <location evidence="2">Cell membrane</location>
        <topology evidence="2">Multi-pass membrane protein</topology>
    </subcellularLocation>
</comment>
<keyword evidence="12" id="KW-1185">Reference proteome</keyword>
<evidence type="ECO:0000313" key="11">
    <source>
        <dbReference type="Ensembl" id="ENSDLAP00005084126.1"/>
    </source>
</evidence>
<dbReference type="AlphaFoldDB" id="A0A8P4PXL8"/>
<reference evidence="11" key="1">
    <citation type="submission" date="2025-08" db="UniProtKB">
        <authorList>
            <consortium name="Ensembl"/>
        </authorList>
    </citation>
    <scope>IDENTIFICATION</scope>
</reference>
<evidence type="ECO:0000256" key="9">
    <source>
        <dbReference type="ARBA" id="ARBA00023136"/>
    </source>
</evidence>
<evidence type="ECO:0000313" key="12">
    <source>
        <dbReference type="Proteomes" id="UP000694389"/>
    </source>
</evidence>
<evidence type="ECO:0000256" key="7">
    <source>
        <dbReference type="ARBA" id="ARBA00022949"/>
    </source>
</evidence>
<feature type="transmembrane region" description="Helical" evidence="10">
    <location>
        <begin position="117"/>
        <end position="142"/>
    </location>
</feature>
<dbReference type="PRINTS" id="PR01077">
    <property type="entry name" value="CLAUDIN"/>
</dbReference>
<sequence length="251" mass="26793">MGRIGKEVAGQVISFIGFVGVAVTCGIPMWRVTSYIGANIVTGQIVWDGLWMNCVMQSTGQMQCRLNESVMRLSSDLQAARALVIISLIFGFIGFVISFIGAKCTGCLKSDSSKAKVVIISGCLIILCAILVLIPVCWSAAITITDFQNPLTIETQRREIGASIYIGWASAAFLLIGGIILTTSCPPQKSMYGYPGYPPAPMYPYAGPVANPATYGPVYVPPSSQPYTGAGSYVPTKPYGAPTTYSARQYL</sequence>
<dbReference type="Gene3D" id="1.20.140.150">
    <property type="match status" value="1"/>
</dbReference>
<proteinExistence type="inferred from homology"/>
<dbReference type="GO" id="GO:0005923">
    <property type="term" value="C:bicellular tight junction"/>
    <property type="evidence" value="ECO:0007669"/>
    <property type="project" value="UniProtKB-SubCell"/>
</dbReference>
<dbReference type="PROSITE" id="PS01346">
    <property type="entry name" value="CLAUDIN"/>
    <property type="match status" value="1"/>
</dbReference>
<feature type="transmembrane region" description="Helical" evidence="10">
    <location>
        <begin position="162"/>
        <end position="181"/>
    </location>
</feature>
<dbReference type="InterPro" id="IPR017974">
    <property type="entry name" value="Claudin_CS"/>
</dbReference>
<feature type="transmembrane region" description="Helical" evidence="10">
    <location>
        <begin position="79"/>
        <end position="105"/>
    </location>
</feature>
<evidence type="ECO:0000256" key="4">
    <source>
        <dbReference type="ARBA" id="ARBA00022427"/>
    </source>
</evidence>
<reference evidence="11" key="2">
    <citation type="submission" date="2025-09" db="UniProtKB">
        <authorList>
            <consortium name="Ensembl"/>
        </authorList>
    </citation>
    <scope>IDENTIFICATION</scope>
</reference>
<protein>
    <submittedName>
        <fullName evidence="11">Claudin f</fullName>
    </submittedName>
</protein>
<dbReference type="Ensembl" id="ENSDLAT00005074791.1">
    <property type="protein sequence ID" value="ENSDLAP00005084126.1"/>
    <property type="gene ID" value="ENSDLAG00005026658.1"/>
</dbReference>
<dbReference type="GO" id="GO:0005198">
    <property type="term" value="F:structural molecule activity"/>
    <property type="evidence" value="ECO:0007669"/>
    <property type="project" value="InterPro"/>
</dbReference>
<evidence type="ECO:0000256" key="5">
    <source>
        <dbReference type="ARBA" id="ARBA00022475"/>
    </source>
</evidence>
<keyword evidence="9 10" id="KW-0472">Membrane</keyword>
<keyword evidence="7" id="KW-0965">Cell junction</keyword>
<dbReference type="Pfam" id="PF00822">
    <property type="entry name" value="PMP22_Claudin"/>
    <property type="match status" value="1"/>
</dbReference>